<organism evidence="1">
    <name type="scientific">Tanacetum cinerariifolium</name>
    <name type="common">Dalmatian daisy</name>
    <name type="synonym">Chrysanthemum cinerariifolium</name>
    <dbReference type="NCBI Taxonomy" id="118510"/>
    <lineage>
        <taxon>Eukaryota</taxon>
        <taxon>Viridiplantae</taxon>
        <taxon>Streptophyta</taxon>
        <taxon>Embryophyta</taxon>
        <taxon>Tracheophyta</taxon>
        <taxon>Spermatophyta</taxon>
        <taxon>Magnoliopsida</taxon>
        <taxon>eudicotyledons</taxon>
        <taxon>Gunneridae</taxon>
        <taxon>Pentapetalae</taxon>
        <taxon>asterids</taxon>
        <taxon>campanulids</taxon>
        <taxon>Asterales</taxon>
        <taxon>Asteraceae</taxon>
        <taxon>Asteroideae</taxon>
        <taxon>Anthemideae</taxon>
        <taxon>Anthemidinae</taxon>
        <taxon>Tanacetum</taxon>
    </lineage>
</organism>
<protein>
    <submittedName>
        <fullName evidence="1">Reverse transcriptase domain-containing protein</fullName>
    </submittedName>
</protein>
<comment type="caution">
    <text evidence="1">The sequence shown here is derived from an EMBL/GenBank/DDBJ whole genome shotgun (WGS) entry which is preliminary data.</text>
</comment>
<dbReference type="EMBL" id="BKCJ010005457">
    <property type="protein sequence ID" value="GEU66859.1"/>
    <property type="molecule type" value="Genomic_DNA"/>
</dbReference>
<dbReference type="AlphaFoldDB" id="A0A6L2M0B6"/>
<evidence type="ECO:0000313" key="1">
    <source>
        <dbReference type="EMBL" id="GEU66859.1"/>
    </source>
</evidence>
<sequence>MLDIVGFIVGLINNTTFVNVAIFNRVKSSPDHPTSDTEDAFSSNFPNYILTSPDYVPASSGKTFFESSNNSSGLVPIALPTLSIFHDDPYMKVMHAYYAKESPIPPQVPISPPTIVPLPPIMAPKRTSTSAAPAMTQAAIRQLVVDSVAAALEVQAANMANSDNINRNPELRETPAARKCTYKEFMSCQPFYFNGTKGAVGLIHWFERTESGLSCSNCTEDCKVKFFTGTLIGDPLSWWNSYAKPIGIEQADKITWTELKRFLINKYCPRSEVRRIENEFYSLVIKGNDLKTYARRS</sequence>
<proteinExistence type="predicted"/>
<keyword evidence="1" id="KW-0808">Transferase</keyword>
<accession>A0A6L2M0B6</accession>
<reference evidence="1" key="1">
    <citation type="journal article" date="2019" name="Sci. Rep.">
        <title>Draft genome of Tanacetum cinerariifolium, the natural source of mosquito coil.</title>
        <authorList>
            <person name="Yamashiro T."/>
            <person name="Shiraishi A."/>
            <person name="Satake H."/>
            <person name="Nakayama K."/>
        </authorList>
    </citation>
    <scope>NUCLEOTIDE SEQUENCE</scope>
</reference>
<keyword evidence="1" id="KW-0695">RNA-directed DNA polymerase</keyword>
<name>A0A6L2M0B6_TANCI</name>
<keyword evidence="1" id="KW-0548">Nucleotidyltransferase</keyword>
<dbReference type="GO" id="GO:0003964">
    <property type="term" value="F:RNA-directed DNA polymerase activity"/>
    <property type="evidence" value="ECO:0007669"/>
    <property type="project" value="UniProtKB-KW"/>
</dbReference>
<gene>
    <name evidence="1" type="ORF">Tci_038837</name>
</gene>